<dbReference type="RefSeq" id="WP_127700726.1">
    <property type="nucleotide sequence ID" value="NZ_SACS01000026.1"/>
</dbReference>
<dbReference type="Gene3D" id="1.10.287.130">
    <property type="match status" value="1"/>
</dbReference>
<dbReference type="InterPro" id="IPR036890">
    <property type="entry name" value="HATPase_C_sf"/>
</dbReference>
<dbReference type="InterPro" id="IPR003661">
    <property type="entry name" value="HisK_dim/P_dom"/>
</dbReference>
<dbReference type="Proteomes" id="UP000283077">
    <property type="component" value="Unassembled WGS sequence"/>
</dbReference>
<dbReference type="GO" id="GO:0000155">
    <property type="term" value="F:phosphorelay sensor kinase activity"/>
    <property type="evidence" value="ECO:0007669"/>
    <property type="project" value="InterPro"/>
</dbReference>
<dbReference type="PRINTS" id="PR00344">
    <property type="entry name" value="BCTRLSENSOR"/>
</dbReference>
<dbReference type="InterPro" id="IPR004358">
    <property type="entry name" value="Sig_transdc_His_kin-like_C"/>
</dbReference>
<protein>
    <recommendedName>
        <fullName evidence="2">histidine kinase</fullName>
        <ecNumber evidence="2">2.7.13.3</ecNumber>
    </recommendedName>
</protein>
<dbReference type="InterPro" id="IPR036097">
    <property type="entry name" value="HisK_dim/P_sf"/>
</dbReference>
<dbReference type="AlphaFoldDB" id="A0A437QFN0"/>
<keyword evidence="4" id="KW-0472">Membrane</keyword>
<evidence type="ECO:0000313" key="8">
    <source>
        <dbReference type="Proteomes" id="UP000283077"/>
    </source>
</evidence>
<evidence type="ECO:0000256" key="3">
    <source>
        <dbReference type="ARBA" id="ARBA00022553"/>
    </source>
</evidence>
<dbReference type="EMBL" id="SACS01000026">
    <property type="protein sequence ID" value="RVU33139.1"/>
    <property type="molecule type" value="Genomic_DNA"/>
</dbReference>
<dbReference type="InterPro" id="IPR013783">
    <property type="entry name" value="Ig-like_fold"/>
</dbReference>
<evidence type="ECO:0000256" key="4">
    <source>
        <dbReference type="SAM" id="Phobius"/>
    </source>
</evidence>
<gene>
    <name evidence="7" type="ORF">EOE67_18040</name>
</gene>
<evidence type="ECO:0000256" key="2">
    <source>
        <dbReference type="ARBA" id="ARBA00012438"/>
    </source>
</evidence>
<feature type="signal peptide" evidence="5">
    <location>
        <begin position="1"/>
        <end position="39"/>
    </location>
</feature>
<proteinExistence type="predicted"/>
<sequence>MVLLQRFLRTLYSSCCRHMFTFIKGFSCLLFFSMKSAVAAPLPEFGLPPIKVYLAADYQAHRQNWAVTQTADGLIYVGNEGGLLEFDGLRWRLIPLPNNSQVRALAVDPTSGRVYVGAVNEIGYLTPDAAGLLQYQSLLPQLPPDQRAFSSVWHCHANHRGVFFTTSGRLFRFGPDGLKSWPSQQQFVHSVVIGERFFLRDEGVGLLEQAGDMLQLVPDGAVFAEKRISVMVAWPGQDDLLAVSRTLGFMRYNGQKFSRWPTDIDNELLTKAVYSAWPLMDGRLAVGMLQGGMYILDKNGRNVGQLNRQTGLPDNSMFKLMQDREQGLWIATNTGLARAQFGQTFSRFDLTHGLDGSVYSMLRHQGLMYVGTSQGLYRLSPGPIPKFEVVAGLTGSVWALQQYQDQLLIANDAGVYRLGPTGAELLYKCDIANNFLLLPGSQPLLLVAELNGIALLKPDGQHWQAVGKIAGVDESINGMMRDANGVVWLSSRDKPLLLRLHAPDDHWVQGKIDIRRHEISTNLPDVGINWLADLQGQMRVMYRNSLYQLDEANNQLIPDPRFQQLFIQGDFSIVAVGNTADGQWLLAQQQSNQHLILGQTILQPDGSYRWQALQDTGSRAHSGLYREANGRFWLGTTELYQWDLTVPAASGVPFDLLLRKVLAADGHVLRHASAIGDPVLSLDYQQNKLRFEFAATSYLGQNQYAVWLDGVDKGWSEWSNEAFANYNSLWEGRYVLNVKARNAAGVEVQMDPLAFQIAPPWFRAPLMYLSYLLALFLLINRWYRWRTQRLRQEALALEHMVEKRTEQLSEAKIQVEHTVEELQHTLTSLKSTQRQLVRSEKMAALGQLVAGVAHEVNTPLGVALTGSSFLRESTEALASTLSTGQLRKQDLDNFLGSALESSQLIERNLHRAANLISNFKQVSVDRTSGDRRQFELKSFLVEVEQSLVTLWRQRPLQFTVACPAGIAMDSYPGTLSQVITILAQNSLLHAFAPDQAGQMWLIVRLLENETADQPAQIELTFADNGKGIPAADLDKVFEPFFTTKRAQGGTGLGLHILFNLVTERLGGTVYVETMQNGSSQHDGAQNGSSQKDGLASQQGCRFMLVLPMVAPKV</sequence>
<dbReference type="SUPFAM" id="SSF55874">
    <property type="entry name" value="ATPase domain of HSP90 chaperone/DNA topoisomerase II/histidine kinase"/>
    <property type="match status" value="1"/>
</dbReference>
<comment type="caution">
    <text evidence="7">The sequence shown here is derived from an EMBL/GenBank/DDBJ whole genome shotgun (WGS) entry which is preliminary data.</text>
</comment>
<comment type="catalytic activity">
    <reaction evidence="1">
        <text>ATP + protein L-histidine = ADP + protein N-phospho-L-histidine.</text>
        <dbReference type="EC" id="2.7.13.3"/>
    </reaction>
</comment>
<organism evidence="7 8">
    <name type="scientific">Rheinheimera riviphila</name>
    <dbReference type="NCBI Taxonomy" id="1834037"/>
    <lineage>
        <taxon>Bacteria</taxon>
        <taxon>Pseudomonadati</taxon>
        <taxon>Pseudomonadota</taxon>
        <taxon>Gammaproteobacteria</taxon>
        <taxon>Chromatiales</taxon>
        <taxon>Chromatiaceae</taxon>
        <taxon>Rheinheimera</taxon>
    </lineage>
</organism>
<dbReference type="OrthoDB" id="176203at2"/>
<dbReference type="PROSITE" id="PS50109">
    <property type="entry name" value="HIS_KIN"/>
    <property type="match status" value="1"/>
</dbReference>
<keyword evidence="3" id="KW-0597">Phosphoprotein</keyword>
<dbReference type="Gene3D" id="3.30.565.10">
    <property type="entry name" value="Histidine kinase-like ATPase, C-terminal domain"/>
    <property type="match status" value="1"/>
</dbReference>
<feature type="transmembrane region" description="Helical" evidence="4">
    <location>
        <begin position="766"/>
        <end position="783"/>
    </location>
</feature>
<dbReference type="SUPFAM" id="SSF47384">
    <property type="entry name" value="Homodimeric domain of signal transducing histidine kinase"/>
    <property type="match status" value="1"/>
</dbReference>
<name>A0A437QFN0_9GAMM</name>
<dbReference type="Pfam" id="PF07495">
    <property type="entry name" value="Y_Y_Y"/>
    <property type="match status" value="1"/>
</dbReference>
<dbReference type="Pfam" id="PF02518">
    <property type="entry name" value="HATPase_c"/>
    <property type="match status" value="1"/>
</dbReference>
<dbReference type="InterPro" id="IPR003594">
    <property type="entry name" value="HATPase_dom"/>
</dbReference>
<dbReference type="PANTHER" id="PTHR43547">
    <property type="entry name" value="TWO-COMPONENT HISTIDINE KINASE"/>
    <property type="match status" value="1"/>
</dbReference>
<dbReference type="CDD" id="cd00075">
    <property type="entry name" value="HATPase"/>
    <property type="match status" value="1"/>
</dbReference>
<dbReference type="EC" id="2.7.13.3" evidence="2"/>
<keyword evidence="4" id="KW-1133">Transmembrane helix</keyword>
<evidence type="ECO:0000313" key="7">
    <source>
        <dbReference type="EMBL" id="RVU33139.1"/>
    </source>
</evidence>
<dbReference type="Gene3D" id="2.130.10.10">
    <property type="entry name" value="YVTN repeat-like/Quinoprotein amine dehydrogenase"/>
    <property type="match status" value="1"/>
</dbReference>
<feature type="chain" id="PRO_5019274439" description="histidine kinase" evidence="5">
    <location>
        <begin position="40"/>
        <end position="1113"/>
    </location>
</feature>
<dbReference type="InterPro" id="IPR011123">
    <property type="entry name" value="Y_Y_Y"/>
</dbReference>
<keyword evidence="5" id="KW-0732">Signal</keyword>
<dbReference type="PANTHER" id="PTHR43547:SF2">
    <property type="entry name" value="HYBRID SIGNAL TRANSDUCTION HISTIDINE KINASE C"/>
    <property type="match status" value="1"/>
</dbReference>
<dbReference type="SUPFAM" id="SSF63829">
    <property type="entry name" value="Calcium-dependent phosphotriesterase"/>
    <property type="match status" value="1"/>
</dbReference>
<dbReference type="CDD" id="cd00082">
    <property type="entry name" value="HisKA"/>
    <property type="match status" value="1"/>
</dbReference>
<feature type="domain" description="Histidine kinase" evidence="6">
    <location>
        <begin position="851"/>
        <end position="1110"/>
    </location>
</feature>
<keyword evidence="8" id="KW-1185">Reference proteome</keyword>
<accession>A0A437QFN0</accession>
<evidence type="ECO:0000259" key="6">
    <source>
        <dbReference type="PROSITE" id="PS50109"/>
    </source>
</evidence>
<dbReference type="InterPro" id="IPR005467">
    <property type="entry name" value="His_kinase_dom"/>
</dbReference>
<evidence type="ECO:0000256" key="5">
    <source>
        <dbReference type="SAM" id="SignalP"/>
    </source>
</evidence>
<dbReference type="Gene3D" id="2.60.40.10">
    <property type="entry name" value="Immunoglobulins"/>
    <property type="match status" value="1"/>
</dbReference>
<evidence type="ECO:0000256" key="1">
    <source>
        <dbReference type="ARBA" id="ARBA00000085"/>
    </source>
</evidence>
<reference evidence="7 8" key="1">
    <citation type="submission" date="2019-01" db="EMBL/GenBank/DDBJ databases">
        <authorList>
            <person name="Chen W.-M."/>
        </authorList>
    </citation>
    <scope>NUCLEOTIDE SEQUENCE [LARGE SCALE GENOMIC DNA]</scope>
    <source>
        <strain evidence="7 8">KYPC3</strain>
    </source>
</reference>
<dbReference type="InterPro" id="IPR015943">
    <property type="entry name" value="WD40/YVTN_repeat-like_dom_sf"/>
</dbReference>
<keyword evidence="4" id="KW-0812">Transmembrane</keyword>
<dbReference type="SMART" id="SM00387">
    <property type="entry name" value="HATPase_c"/>
    <property type="match status" value="1"/>
</dbReference>